<evidence type="ECO:0000313" key="1">
    <source>
        <dbReference type="EMBL" id="KAH7998370.1"/>
    </source>
</evidence>
<proteinExistence type="predicted"/>
<organism evidence="1 2">
    <name type="scientific">Sphaerodactylus townsendi</name>
    <dbReference type="NCBI Taxonomy" id="933632"/>
    <lineage>
        <taxon>Eukaryota</taxon>
        <taxon>Metazoa</taxon>
        <taxon>Chordata</taxon>
        <taxon>Craniata</taxon>
        <taxon>Vertebrata</taxon>
        <taxon>Euteleostomi</taxon>
        <taxon>Lepidosauria</taxon>
        <taxon>Squamata</taxon>
        <taxon>Bifurcata</taxon>
        <taxon>Gekkota</taxon>
        <taxon>Sphaerodactylidae</taxon>
        <taxon>Sphaerodactylus</taxon>
    </lineage>
</organism>
<sequence length="124" mass="14236">MITCLKDEFVLPTQHFATCSFGCMGRASQRSLNWRCQGWELLHRKHMLYPKAMVRSHPSVDKQWPVFQICLLFPSISECLILSLGAAAVLLLMQIVTQRPQGCTTPQQNQKESSEFVAINWFHL</sequence>
<dbReference type="EMBL" id="CM037625">
    <property type="protein sequence ID" value="KAH7998370.1"/>
    <property type="molecule type" value="Genomic_DNA"/>
</dbReference>
<dbReference type="Proteomes" id="UP000827872">
    <property type="component" value="Linkage Group LG12"/>
</dbReference>
<evidence type="ECO:0000313" key="2">
    <source>
        <dbReference type="Proteomes" id="UP000827872"/>
    </source>
</evidence>
<comment type="caution">
    <text evidence="1">The sequence shown here is derived from an EMBL/GenBank/DDBJ whole genome shotgun (WGS) entry which is preliminary data.</text>
</comment>
<accession>A0ACB8F008</accession>
<name>A0ACB8F008_9SAUR</name>
<gene>
    <name evidence="1" type="ORF">K3G42_015596</name>
</gene>
<keyword evidence="2" id="KW-1185">Reference proteome</keyword>
<reference evidence="1" key="1">
    <citation type="submission" date="2021-08" db="EMBL/GenBank/DDBJ databases">
        <title>The first chromosome-level gecko genome reveals the dynamic sex chromosomes of Neotropical dwarf geckos (Sphaerodactylidae: Sphaerodactylus).</title>
        <authorList>
            <person name="Pinto B.J."/>
            <person name="Keating S.E."/>
            <person name="Gamble T."/>
        </authorList>
    </citation>
    <scope>NUCLEOTIDE SEQUENCE</scope>
    <source>
        <strain evidence="1">TG3544</strain>
    </source>
</reference>
<protein>
    <submittedName>
        <fullName evidence="1">Uncharacterized protein</fullName>
    </submittedName>
</protein>